<dbReference type="Reactome" id="R-DDI-2022377">
    <property type="pathway name" value="Metabolism of Angiotensinogen to Angiotensins"/>
</dbReference>
<feature type="domain" description="Carboxylesterase type B" evidence="11">
    <location>
        <begin position="36"/>
        <end position="524"/>
    </location>
</feature>
<dbReference type="dictyBase" id="DDB_G0285555"/>
<accession>Q54N21</accession>
<dbReference type="VEuPathDB" id="AmoebaDB:DDB_G0285555"/>
<comment type="caution">
    <text evidence="12">The sequence shown here is derived from an EMBL/GenBank/DDBJ whole genome shotgun (WGS) entry which is preliminary data.</text>
</comment>
<organism evidence="12 13">
    <name type="scientific">Dictyostelium discoideum</name>
    <name type="common">Social amoeba</name>
    <dbReference type="NCBI Taxonomy" id="44689"/>
    <lineage>
        <taxon>Eukaryota</taxon>
        <taxon>Amoebozoa</taxon>
        <taxon>Evosea</taxon>
        <taxon>Eumycetozoa</taxon>
        <taxon>Dictyostelia</taxon>
        <taxon>Dictyosteliales</taxon>
        <taxon>Dictyosteliaceae</taxon>
        <taxon>Dictyostelium</taxon>
    </lineage>
</organism>
<dbReference type="FunCoup" id="Q54N21">
    <property type="interactions" value="3"/>
</dbReference>
<dbReference type="ESTHER" id="dicdi-q54n21">
    <property type="family name" value="Cholinesterase-like"/>
</dbReference>
<dbReference type="Pfam" id="PF00135">
    <property type="entry name" value="COesterase"/>
    <property type="match status" value="1"/>
</dbReference>
<dbReference type="STRING" id="44689.Q54N21"/>
<evidence type="ECO:0000256" key="5">
    <source>
        <dbReference type="ARBA" id="ARBA00023136"/>
    </source>
</evidence>
<dbReference type="PROSITE" id="PS00941">
    <property type="entry name" value="CARBOXYLESTERASE_B_2"/>
    <property type="match status" value="1"/>
</dbReference>
<sequence length="565" mass="63115">MKILKILLLIILLSSIDSCISISSKNVKRRLFNNEEDIVSTKDGLIRGIVVKDHRVFYGIPFARPPIDELRFEDPIFPRVWKNVKDCTRQKEQCIQNCRLGNGACSQVGTSEDCLYLDVFVPRKSDITNSSLIPVLVVIPGGAFVQGTGSCLLYDASKFANSSIIVVNINYRLGALGFLGTDLLSGNFGFLDQVMALQWVRSNIEAFGGDKNKVTIFGESAGALSVISHLVSERSKNLFQRAIVSSATFTLGLKTKSQIRGISNGFTSKIGCNIEDIDCLRSKSPEEILKAQDQVANVFRGKLLDIVTVWTPVVDCDIILGQPLTMIRDGILVNNVPLIIGETKDEGNLFVYFNFQKKITQHKYRNMISLMFGSNSQMVLNKYPAPTSDDGDNKGDCRPILSKLYGDYVFRCPNRYLINRLLTQNNKSSSSSSPVIYHYQFRHSLSSGNPIPYCSGIVCHGSELPLIFNTYESAMNFELDDDEIQFSQDINRYWVNFISNGDPNKGLSSSTMIDWSPITKSLNNSLIMVPEFQLNDIISIDGRCNLFDKISYRGYTKKNSKLCPS</sequence>
<evidence type="ECO:0000256" key="6">
    <source>
        <dbReference type="ARBA" id="ARBA00023157"/>
    </source>
</evidence>
<dbReference type="KEGG" id="ddi:DDB_G0285555"/>
<evidence type="ECO:0000259" key="11">
    <source>
        <dbReference type="Pfam" id="PF00135"/>
    </source>
</evidence>
<comment type="similarity">
    <text evidence="1 10">Belongs to the type-B carboxylesterase/lipase family.</text>
</comment>
<dbReference type="InterPro" id="IPR002018">
    <property type="entry name" value="CarbesteraseB"/>
</dbReference>
<evidence type="ECO:0000256" key="2">
    <source>
        <dbReference type="ARBA" id="ARBA00022487"/>
    </source>
</evidence>
<dbReference type="GeneID" id="8625171"/>
<gene>
    <name evidence="12" type="ORF">DDB_G0285555</name>
</gene>
<reference evidence="12 13" key="1">
    <citation type="journal article" date="2005" name="Nature">
        <title>The genome of the social amoeba Dictyostelium discoideum.</title>
        <authorList>
            <consortium name="The Dictyostelium discoideum Sequencing Consortium"/>
            <person name="Eichinger L."/>
            <person name="Pachebat J.A."/>
            <person name="Glockner G."/>
            <person name="Rajandream M.A."/>
            <person name="Sucgang R."/>
            <person name="Berriman M."/>
            <person name="Song J."/>
            <person name="Olsen R."/>
            <person name="Szafranski K."/>
            <person name="Xu Q."/>
            <person name="Tunggal B."/>
            <person name="Kummerfeld S."/>
            <person name="Madera M."/>
            <person name="Konfortov B.A."/>
            <person name="Rivero F."/>
            <person name="Bankier A.T."/>
            <person name="Lehmann R."/>
            <person name="Hamlin N."/>
            <person name="Davies R."/>
            <person name="Gaudet P."/>
            <person name="Fey P."/>
            <person name="Pilcher K."/>
            <person name="Chen G."/>
            <person name="Saunders D."/>
            <person name="Sodergren E."/>
            <person name="Davis P."/>
            <person name="Kerhornou A."/>
            <person name="Nie X."/>
            <person name="Hall N."/>
            <person name="Anjard C."/>
            <person name="Hemphill L."/>
            <person name="Bason N."/>
            <person name="Farbrother P."/>
            <person name="Desany B."/>
            <person name="Just E."/>
            <person name="Morio T."/>
            <person name="Rost R."/>
            <person name="Churcher C."/>
            <person name="Cooper J."/>
            <person name="Haydock S."/>
            <person name="van Driessche N."/>
            <person name="Cronin A."/>
            <person name="Goodhead I."/>
            <person name="Muzny D."/>
            <person name="Mourier T."/>
            <person name="Pain A."/>
            <person name="Lu M."/>
            <person name="Harper D."/>
            <person name="Lindsay R."/>
            <person name="Hauser H."/>
            <person name="James K."/>
            <person name="Quiles M."/>
            <person name="Madan Babu M."/>
            <person name="Saito T."/>
            <person name="Buchrieser C."/>
            <person name="Wardroper A."/>
            <person name="Felder M."/>
            <person name="Thangavelu M."/>
            <person name="Johnson D."/>
            <person name="Knights A."/>
            <person name="Loulseged H."/>
            <person name="Mungall K."/>
            <person name="Oliver K."/>
            <person name="Price C."/>
            <person name="Quail M.A."/>
            <person name="Urushihara H."/>
            <person name="Hernandez J."/>
            <person name="Rabbinowitsch E."/>
            <person name="Steffen D."/>
            <person name="Sanders M."/>
            <person name="Ma J."/>
            <person name="Kohara Y."/>
            <person name="Sharp S."/>
            <person name="Simmonds M."/>
            <person name="Spiegler S."/>
            <person name="Tivey A."/>
            <person name="Sugano S."/>
            <person name="White B."/>
            <person name="Walker D."/>
            <person name="Woodward J."/>
            <person name="Winckler T."/>
            <person name="Tanaka Y."/>
            <person name="Shaulsky G."/>
            <person name="Schleicher M."/>
            <person name="Weinstock G."/>
            <person name="Rosenthal A."/>
            <person name="Cox E.C."/>
            <person name="Chisholm R.L."/>
            <person name="Gibbs R."/>
            <person name="Loomis W.F."/>
            <person name="Platzer M."/>
            <person name="Kay R.R."/>
            <person name="Williams J."/>
            <person name="Dear P.H."/>
            <person name="Noegel A.A."/>
            <person name="Barrell B."/>
            <person name="Kuspa A."/>
        </authorList>
    </citation>
    <scope>NUCLEOTIDE SEQUENCE [LARGE SCALE GENOMIC DNA]</scope>
    <source>
        <strain evidence="12 13">AX4</strain>
    </source>
</reference>
<evidence type="ECO:0000256" key="8">
    <source>
        <dbReference type="ARBA" id="ARBA00023329"/>
    </source>
</evidence>
<evidence type="ECO:0000256" key="3">
    <source>
        <dbReference type="ARBA" id="ARBA00022729"/>
    </source>
</evidence>
<keyword evidence="8" id="KW-0968">Cytoplasmic vesicle</keyword>
<dbReference type="EC" id="3.1.1.-" evidence="10"/>
<dbReference type="Reactome" id="R-DDI-5578768">
    <property type="pathway name" value="Physiological factors"/>
</dbReference>
<dbReference type="Reactome" id="R-DDI-112311">
    <property type="pathway name" value="Neurotransmitter clearance"/>
</dbReference>
<keyword evidence="5" id="KW-0472">Membrane</keyword>
<dbReference type="SMR" id="Q54N21"/>
<dbReference type="PANTHER" id="PTHR45570:SF1">
    <property type="entry name" value="CARBOXYLIC ESTER HYDROLASE"/>
    <property type="match status" value="1"/>
</dbReference>
<dbReference type="InterPro" id="IPR019819">
    <property type="entry name" value="Carboxylesterase_B_CS"/>
</dbReference>
<evidence type="ECO:0000313" key="12">
    <source>
        <dbReference type="EMBL" id="EAL64615.1"/>
    </source>
</evidence>
<dbReference type="GO" id="GO:0052689">
    <property type="term" value="F:carboxylic ester hydrolase activity"/>
    <property type="evidence" value="ECO:0007669"/>
    <property type="project" value="UniProtKB-KW"/>
</dbReference>
<dbReference type="RefSeq" id="XP_638122.1">
    <property type="nucleotide sequence ID" value="XM_633030.1"/>
</dbReference>
<feature type="signal peptide" evidence="10">
    <location>
        <begin position="1"/>
        <end position="18"/>
    </location>
</feature>
<dbReference type="OMA" id="TWTFARN"/>
<evidence type="ECO:0000256" key="1">
    <source>
        <dbReference type="ARBA" id="ARBA00005964"/>
    </source>
</evidence>
<dbReference type="Proteomes" id="UP000002195">
    <property type="component" value="Unassembled WGS sequence"/>
</dbReference>
<name>Q54N21_DICDI</name>
<dbReference type="GO" id="GO:0033118">
    <property type="term" value="C:esterosome membrane"/>
    <property type="evidence" value="ECO:0007669"/>
    <property type="project" value="UniProtKB-SubCell"/>
</dbReference>
<keyword evidence="3 10" id="KW-0732">Signal</keyword>
<evidence type="ECO:0000256" key="4">
    <source>
        <dbReference type="ARBA" id="ARBA00022801"/>
    </source>
</evidence>
<feature type="chain" id="PRO_5005143480" description="Carboxylic ester hydrolase" evidence="10">
    <location>
        <begin position="19"/>
        <end position="565"/>
    </location>
</feature>
<protein>
    <recommendedName>
        <fullName evidence="10">Carboxylic ester hydrolase</fullName>
        <ecNumber evidence="10">3.1.1.-</ecNumber>
    </recommendedName>
</protein>
<dbReference type="SUPFAM" id="SSF53474">
    <property type="entry name" value="alpha/beta-Hydrolases"/>
    <property type="match status" value="1"/>
</dbReference>
<keyword evidence="6" id="KW-1015">Disulfide bond</keyword>
<dbReference type="PANTHER" id="PTHR45570">
    <property type="entry name" value="CARBOXYLIC ESTER HYDROLASE"/>
    <property type="match status" value="1"/>
</dbReference>
<dbReference type="PROSITE" id="PS00122">
    <property type="entry name" value="CARBOXYLESTERASE_B_1"/>
    <property type="match status" value="1"/>
</dbReference>
<dbReference type="InParanoid" id="Q54N21"/>
<dbReference type="Gene3D" id="3.40.50.1820">
    <property type="entry name" value="alpha/beta hydrolase"/>
    <property type="match status" value="1"/>
</dbReference>
<keyword evidence="13" id="KW-1185">Reference proteome</keyword>
<keyword evidence="2" id="KW-0719">Serine esterase</keyword>
<dbReference type="FunFam" id="3.40.50.1820:FF:000293">
    <property type="entry name" value="Carboxylic ester hydrolase"/>
    <property type="match status" value="1"/>
</dbReference>
<dbReference type="Reactome" id="R-DDI-9749641">
    <property type="pathway name" value="Aspirin ADME"/>
</dbReference>
<proteinExistence type="inferred from homology"/>
<evidence type="ECO:0000256" key="9">
    <source>
        <dbReference type="ARBA" id="ARBA00060494"/>
    </source>
</evidence>
<dbReference type="Reactome" id="R-DDI-1483191">
    <property type="pathway name" value="Synthesis of PC"/>
</dbReference>
<dbReference type="AlphaFoldDB" id="Q54N21"/>
<dbReference type="PaxDb" id="44689-DDB0186566"/>
<dbReference type="EMBL" id="AAFI02000079">
    <property type="protein sequence ID" value="EAL64615.1"/>
    <property type="molecule type" value="Genomic_DNA"/>
</dbReference>
<dbReference type="InterPro" id="IPR019826">
    <property type="entry name" value="Carboxylesterase_B_AS"/>
</dbReference>
<dbReference type="Reactome" id="R-DDI-211945">
    <property type="pathway name" value="Phase I - Functionalization of compounds"/>
</dbReference>
<evidence type="ECO:0000313" key="13">
    <source>
        <dbReference type="Proteomes" id="UP000002195"/>
    </source>
</evidence>
<dbReference type="eggNOG" id="KOG4389">
    <property type="taxonomic scope" value="Eukaryota"/>
</dbReference>
<comment type="subcellular location">
    <subcellularLocation>
        <location evidence="9">Cytoplasmic vesicle</location>
        <location evidence="9">Esterosome membrane</location>
    </subcellularLocation>
</comment>
<dbReference type="PhylomeDB" id="Q54N21"/>
<evidence type="ECO:0000256" key="10">
    <source>
        <dbReference type="RuleBase" id="RU361235"/>
    </source>
</evidence>
<keyword evidence="7" id="KW-0325">Glycoprotein</keyword>
<evidence type="ECO:0000256" key="7">
    <source>
        <dbReference type="ARBA" id="ARBA00023180"/>
    </source>
</evidence>
<dbReference type="InterPro" id="IPR029058">
    <property type="entry name" value="AB_hydrolase_fold"/>
</dbReference>
<keyword evidence="4 10" id="KW-0378">Hydrolase</keyword>
<dbReference type="CDD" id="cd00312">
    <property type="entry name" value="Esterase_lipase"/>
    <property type="match status" value="1"/>
</dbReference>
<dbReference type="HOGENOM" id="CLU_006586_13_0_1"/>